<name>A0ABD0V8E3_DENTH</name>
<gene>
    <name evidence="1" type="ORF">M5K25_010927</name>
</gene>
<proteinExistence type="predicted"/>
<dbReference type="Proteomes" id="UP001552299">
    <property type="component" value="Unassembled WGS sequence"/>
</dbReference>
<organism evidence="1 2">
    <name type="scientific">Dendrobium thyrsiflorum</name>
    <name type="common">Pinecone-like raceme dendrobium</name>
    <name type="synonym">Orchid</name>
    <dbReference type="NCBI Taxonomy" id="117978"/>
    <lineage>
        <taxon>Eukaryota</taxon>
        <taxon>Viridiplantae</taxon>
        <taxon>Streptophyta</taxon>
        <taxon>Embryophyta</taxon>
        <taxon>Tracheophyta</taxon>
        <taxon>Spermatophyta</taxon>
        <taxon>Magnoliopsida</taxon>
        <taxon>Liliopsida</taxon>
        <taxon>Asparagales</taxon>
        <taxon>Orchidaceae</taxon>
        <taxon>Epidendroideae</taxon>
        <taxon>Malaxideae</taxon>
        <taxon>Dendrobiinae</taxon>
        <taxon>Dendrobium</taxon>
    </lineage>
</organism>
<sequence>MTKGGVGRFHIIMDDLSYFLEVPNYVLDENVAPSKDFIVFFFNHHPWLLGGSWKVISSIRPRFFAFFRRKKKDSNVLCLVQEEAKGFRVLCLHQEGEKGFQILCLTGLGQSATWARICKTKWLGEQMIQWGIGFGSSHFWQDDWLDKGSLHSLINTHSISNLKVSNFIQNDLRALYEASKIYKQFPWAQKPKGDDAFQCTKPLSTAQKARKLHPSDFPKEKPSVSIMTPRWTARTITKRNILEAVQPTVQANHRASRSHNERDGKQTMLYMVNT</sequence>
<reference evidence="1 2" key="1">
    <citation type="journal article" date="2024" name="Plant Biotechnol. J.">
        <title>Dendrobium thyrsiflorum genome and its molecular insights into genes involved in important horticultural traits.</title>
        <authorList>
            <person name="Chen B."/>
            <person name="Wang J.Y."/>
            <person name="Zheng P.J."/>
            <person name="Li K.L."/>
            <person name="Liang Y.M."/>
            <person name="Chen X.F."/>
            <person name="Zhang C."/>
            <person name="Zhao X."/>
            <person name="He X."/>
            <person name="Zhang G.Q."/>
            <person name="Liu Z.J."/>
            <person name="Xu Q."/>
        </authorList>
    </citation>
    <scope>NUCLEOTIDE SEQUENCE [LARGE SCALE GENOMIC DNA]</scope>
    <source>
        <strain evidence="1">GZMU011</strain>
    </source>
</reference>
<keyword evidence="2" id="KW-1185">Reference proteome</keyword>
<protein>
    <submittedName>
        <fullName evidence="1">Uncharacterized protein</fullName>
    </submittedName>
</protein>
<dbReference type="AlphaFoldDB" id="A0ABD0V8E3"/>
<comment type="caution">
    <text evidence="1">The sequence shown here is derived from an EMBL/GenBank/DDBJ whole genome shotgun (WGS) entry which is preliminary data.</text>
</comment>
<evidence type="ECO:0000313" key="1">
    <source>
        <dbReference type="EMBL" id="KAL0918881.1"/>
    </source>
</evidence>
<dbReference type="EMBL" id="JANQDX010000009">
    <property type="protein sequence ID" value="KAL0918881.1"/>
    <property type="molecule type" value="Genomic_DNA"/>
</dbReference>
<accession>A0ABD0V8E3</accession>
<evidence type="ECO:0000313" key="2">
    <source>
        <dbReference type="Proteomes" id="UP001552299"/>
    </source>
</evidence>